<accession>A0AAD0KME3</accession>
<name>A0AAD0KME3_9BACL</name>
<protein>
    <submittedName>
        <fullName evidence="1">Uncharacterized protein</fullName>
    </submittedName>
</protein>
<dbReference type="Proteomes" id="UP000249163">
    <property type="component" value="Chromosome"/>
</dbReference>
<dbReference type="AlphaFoldDB" id="A0AAD0KME3"/>
<reference evidence="1 2" key="1">
    <citation type="submission" date="2017-06" db="EMBL/GenBank/DDBJ databases">
        <title>Complete genome sequence of Paenibacillus odorifer CBA7130.</title>
        <authorList>
            <person name="Nam Y.-D."/>
            <person name="Kang J."/>
            <person name="Chung W.-H."/>
        </authorList>
    </citation>
    <scope>NUCLEOTIDE SEQUENCE [LARGE SCALE GENOMIC DNA]</scope>
    <source>
        <strain evidence="1 2">CBA7130</strain>
    </source>
</reference>
<gene>
    <name evidence="1" type="ORF">CD191_22405</name>
</gene>
<sequence length="134" mass="15376">MGSFGNSTALIPKVDAFDCFHCKNRSKGKWCNQCNIQPIKGTYWDKHGYACKPTARINESFRRVKQVDETVEFVDFALNRWREKRDTAFSAHNLNRDEVYATGDFDSLPTECLVAMCYVDAYACVQAKIRSNTE</sequence>
<organism evidence="1 2">
    <name type="scientific">Paenibacillus odorifer</name>
    <dbReference type="NCBI Taxonomy" id="189426"/>
    <lineage>
        <taxon>Bacteria</taxon>
        <taxon>Bacillati</taxon>
        <taxon>Bacillota</taxon>
        <taxon>Bacilli</taxon>
        <taxon>Bacillales</taxon>
        <taxon>Paenibacillaceae</taxon>
        <taxon>Paenibacillus</taxon>
    </lineage>
</organism>
<proteinExistence type="predicted"/>
<evidence type="ECO:0000313" key="2">
    <source>
        <dbReference type="Proteomes" id="UP000249163"/>
    </source>
</evidence>
<evidence type="ECO:0000313" key="1">
    <source>
        <dbReference type="EMBL" id="AWV35164.1"/>
    </source>
</evidence>
<dbReference type="EMBL" id="CP021965">
    <property type="protein sequence ID" value="AWV35164.1"/>
    <property type="molecule type" value="Genomic_DNA"/>
</dbReference>